<dbReference type="GO" id="GO:0005737">
    <property type="term" value="C:cytoplasm"/>
    <property type="evidence" value="ECO:0007669"/>
    <property type="project" value="TreeGrafter"/>
</dbReference>
<dbReference type="Gene3D" id="3.40.50.300">
    <property type="entry name" value="P-loop containing nucleotide triphosphate hydrolases"/>
    <property type="match status" value="2"/>
</dbReference>
<dbReference type="PROSITE" id="PS51192">
    <property type="entry name" value="HELICASE_ATP_BIND_1"/>
    <property type="match status" value="1"/>
</dbReference>
<evidence type="ECO:0000256" key="1">
    <source>
        <dbReference type="ARBA" id="ARBA00005446"/>
    </source>
</evidence>
<dbReference type="GO" id="GO:0005694">
    <property type="term" value="C:chromosome"/>
    <property type="evidence" value="ECO:0007669"/>
    <property type="project" value="TreeGrafter"/>
</dbReference>
<gene>
    <name evidence="11" type="ORF">ACAM_0854</name>
</gene>
<dbReference type="SUPFAM" id="SSF52540">
    <property type="entry name" value="P-loop containing nucleoside triphosphate hydrolases"/>
    <property type="match status" value="1"/>
</dbReference>
<keyword evidence="2" id="KW-0547">Nucleotide-binding</keyword>
<dbReference type="RefSeq" id="WP_022541596.1">
    <property type="nucleotide sequence ID" value="NC_022521.1"/>
</dbReference>
<feature type="domain" description="Helicase ATP-binding" evidence="9">
    <location>
        <begin position="607"/>
        <end position="784"/>
    </location>
</feature>
<dbReference type="GO" id="GO:0005524">
    <property type="term" value="F:ATP binding"/>
    <property type="evidence" value="ECO:0007669"/>
    <property type="project" value="UniProtKB-KW"/>
</dbReference>
<protein>
    <recommendedName>
        <fullName evidence="7">DNA 3'-5' helicase</fullName>
        <ecNumber evidence="7">5.6.2.4</ecNumber>
    </recommendedName>
</protein>
<evidence type="ECO:0000256" key="5">
    <source>
        <dbReference type="ARBA" id="ARBA00023235"/>
    </source>
</evidence>
<dbReference type="GO" id="GO:0000724">
    <property type="term" value="P:double-strand break repair via homologous recombination"/>
    <property type="evidence" value="ECO:0007669"/>
    <property type="project" value="TreeGrafter"/>
</dbReference>
<dbReference type="InterPro" id="IPR011545">
    <property type="entry name" value="DEAD/DEAH_box_helicase_dom"/>
</dbReference>
<comment type="catalytic activity">
    <reaction evidence="6">
        <text>Couples ATP hydrolysis with the unwinding of duplex DNA by translocating in the 3'-5' direction.</text>
        <dbReference type="EC" id="5.6.2.4"/>
    </reaction>
</comment>
<dbReference type="GO" id="GO:0009378">
    <property type="term" value="F:four-way junction helicase activity"/>
    <property type="evidence" value="ECO:0007669"/>
    <property type="project" value="TreeGrafter"/>
</dbReference>
<dbReference type="GO" id="GO:0003677">
    <property type="term" value="F:DNA binding"/>
    <property type="evidence" value="ECO:0007669"/>
    <property type="project" value="UniProtKB-KW"/>
</dbReference>
<comment type="similarity">
    <text evidence="1">Belongs to the helicase family. RecQ subfamily.</text>
</comment>
<dbReference type="PROSITE" id="PS51194">
    <property type="entry name" value="HELICASE_CTER"/>
    <property type="match status" value="1"/>
</dbReference>
<dbReference type="eggNOG" id="arCOG00560">
    <property type="taxonomic scope" value="Archaea"/>
</dbReference>
<feature type="region of interest" description="Disordered" evidence="8">
    <location>
        <begin position="225"/>
        <end position="246"/>
    </location>
</feature>
<dbReference type="Pfam" id="PF00271">
    <property type="entry name" value="Helicase_C"/>
    <property type="match status" value="1"/>
</dbReference>
<sequence>MKKFWERIADSLGLRKELSFGEVLDNPLLLGRYISEKGCPGDEWLREAVDRGLHELVARVKAAGCSVPSDLELEAAAVLLFSGRKPWSLEGVEPGGVAVAVCSEGRVVFGYGGLMVDTAAMGPGGRARVLSNSDAAGLAAWGLGASILVHWGCSTRYPRAVDASLLSAIAVPEAGGDLGLSIYHFSSTAGSIVDAVADIVSKSVSLLESLGVDWSRMPPEVRLAPEAASSLTPSPEGAGQAHPSGDVVATDAPRLLYKTWRPYLLDPPDDPGYRGFEYAAYMAVKSIAARGGSVWRALEAAPPSLSESMLKLLRSSEVVPNPRHPARGEQVEAGELRLARLGGEVLLDCVKPLDRCLSRPAEAHSHLPEDLRARIEKASQRPASQGRGVRVRLRVKGWAPQESAAMLGVEAPSGAEAPEVRLEPPQGRGPRGLITTLERLLEGEEGRVLVVTPEETLASLVAESLGGFLAGLRGGVLHRWFVEGGLLVVPWSFLQARPELAVVAERTVVILPEVLLRDEVLPRIIRRFYSGKASLVSWQWGRIVELLHRLGAVGISWAAGHRPLTARGEPVDSGVVKRVLTRVAVTLLGASSMRPGQEAVLERISRVYSSLSPSVTIAVLPTGYGKSLLFQAPARGLAYLGYGALTLVVTPLKALMRDQTRGALRRGLAACYIDSSLSSRARSEVVRAAALGLIDLLYIAPERFEDAGIREVVGGGGLTLAVLDEAHTASRWGETFRNSYLYMAKTLADLRLEQGWPPILALTATATLDIIESVASMLGAEGYLIVDLEEDGAAETEPGPESTVVYRIAPIRPNIMVEARVSPPGRARLDAAAEHVRELAAWATGVSENWVGAVFTGFVKSRVMDWANAETIASRLEPALGGVCEVLLYHGQMGERRRKLVEEMASEGRGRKVIVATKAFGMGVDISNLRWTLHLFPSDSVEDLVQEIGRAGRDGLPARSVILFAPEDFRVRRAMGLKQLPRLSTVLALYNALVELHAREESFTLLLSPPATPPRAVRLLDILRTSGLLDYSVARRLHIYRLRKGVSWRDLEDSGLAPRIVLPRLGIVGFEEELPRGELLEPASLSITLCSGPGGGLAIHYNRPGGGGECKRAIIQRSGPAVIVDMNPEVRHRSITIPTTDLLIYHARLASLEALKVERLRRLLESISGLRGERASRAFREGVREYFNTPLLKPLPDSPERLLKAPKTMKCPSISKCRPLASTLERLVDVLGPMGITVAVAGEEARAAFIRAYSRLFPVEPRIVGLRRALNRMKAGGVEAADLGFIVAVLHRESHYHRFASTVESSDYPYVTVAHVKMPV</sequence>
<accession>U3TED5</accession>
<evidence type="ECO:0000313" key="12">
    <source>
        <dbReference type="Proteomes" id="UP000016887"/>
    </source>
</evidence>
<dbReference type="EMBL" id="AP012489">
    <property type="protein sequence ID" value="BAN90323.1"/>
    <property type="molecule type" value="Genomic_DNA"/>
</dbReference>
<dbReference type="STRING" id="1198449.ACAM_0854"/>
<evidence type="ECO:0000313" key="11">
    <source>
        <dbReference type="EMBL" id="BAN90323.1"/>
    </source>
</evidence>
<dbReference type="Proteomes" id="UP000016887">
    <property type="component" value="Chromosome"/>
</dbReference>
<keyword evidence="3" id="KW-0067">ATP-binding</keyword>
<evidence type="ECO:0000256" key="7">
    <source>
        <dbReference type="ARBA" id="ARBA00034808"/>
    </source>
</evidence>
<dbReference type="InterPro" id="IPR014001">
    <property type="entry name" value="Helicase_ATP-bd"/>
</dbReference>
<dbReference type="SMART" id="SM00487">
    <property type="entry name" value="DEXDc"/>
    <property type="match status" value="1"/>
</dbReference>
<feature type="domain" description="Helicase C-terminal" evidence="10">
    <location>
        <begin position="828"/>
        <end position="997"/>
    </location>
</feature>
<keyword evidence="11" id="KW-0378">Hydrolase</keyword>
<dbReference type="KEGG" id="acj:ACAM_0854"/>
<reference evidence="11 12" key="1">
    <citation type="journal article" date="2013" name="Appl. Environ. Microbiol.">
        <title>Variation of the Virus-Related Elements within Syntenic Genomes of the Hyperthermophilic Archaeon Aeropyrum.</title>
        <authorList>
            <person name="Daifuku T."/>
            <person name="Yoshida T."/>
            <person name="Kitamura T."/>
            <person name="Kawaichi S."/>
            <person name="Inoue T."/>
            <person name="Nomura K."/>
            <person name="Yoshida Y."/>
            <person name="Kuno S."/>
            <person name="Sako Y."/>
        </authorList>
    </citation>
    <scope>NUCLEOTIDE SEQUENCE [LARGE SCALE GENOMIC DNA]</scope>
    <source>
        <strain evidence="11 12">SY1</strain>
    </source>
</reference>
<proteinExistence type="inferred from homology"/>
<evidence type="ECO:0000256" key="4">
    <source>
        <dbReference type="ARBA" id="ARBA00023125"/>
    </source>
</evidence>
<dbReference type="InterPro" id="IPR001650">
    <property type="entry name" value="Helicase_C-like"/>
</dbReference>
<name>U3TED5_9CREN</name>
<dbReference type="SMART" id="SM00490">
    <property type="entry name" value="HELICc"/>
    <property type="match status" value="1"/>
</dbReference>
<evidence type="ECO:0000256" key="8">
    <source>
        <dbReference type="SAM" id="MobiDB-lite"/>
    </source>
</evidence>
<keyword evidence="5" id="KW-0413">Isomerase</keyword>
<evidence type="ECO:0000256" key="2">
    <source>
        <dbReference type="ARBA" id="ARBA00022741"/>
    </source>
</evidence>
<dbReference type="PANTHER" id="PTHR13710">
    <property type="entry name" value="DNA HELICASE RECQ FAMILY MEMBER"/>
    <property type="match status" value="1"/>
</dbReference>
<dbReference type="GO" id="GO:0043138">
    <property type="term" value="F:3'-5' DNA helicase activity"/>
    <property type="evidence" value="ECO:0007669"/>
    <property type="project" value="UniProtKB-EC"/>
</dbReference>
<evidence type="ECO:0000256" key="6">
    <source>
        <dbReference type="ARBA" id="ARBA00034617"/>
    </source>
</evidence>
<dbReference type="InterPro" id="IPR027417">
    <property type="entry name" value="P-loop_NTPase"/>
</dbReference>
<dbReference type="PANTHER" id="PTHR13710:SF105">
    <property type="entry name" value="ATP-DEPENDENT DNA HELICASE Q1"/>
    <property type="match status" value="1"/>
</dbReference>
<keyword evidence="4" id="KW-0238">DNA-binding</keyword>
<evidence type="ECO:0000259" key="9">
    <source>
        <dbReference type="PROSITE" id="PS51192"/>
    </source>
</evidence>
<dbReference type="Pfam" id="PF00270">
    <property type="entry name" value="DEAD"/>
    <property type="match status" value="1"/>
</dbReference>
<evidence type="ECO:0000256" key="3">
    <source>
        <dbReference type="ARBA" id="ARBA00022840"/>
    </source>
</evidence>
<evidence type="ECO:0000259" key="10">
    <source>
        <dbReference type="PROSITE" id="PS51194"/>
    </source>
</evidence>
<keyword evidence="12" id="KW-1185">Reference proteome</keyword>
<dbReference type="EC" id="5.6.2.4" evidence="7"/>
<dbReference type="GeneID" id="17111043"/>
<keyword evidence="11" id="KW-0347">Helicase</keyword>
<organism evidence="11 12">
    <name type="scientific">Aeropyrum camini SY1 = JCM 12091</name>
    <dbReference type="NCBI Taxonomy" id="1198449"/>
    <lineage>
        <taxon>Archaea</taxon>
        <taxon>Thermoproteota</taxon>
        <taxon>Thermoprotei</taxon>
        <taxon>Desulfurococcales</taxon>
        <taxon>Desulfurococcaceae</taxon>
        <taxon>Aeropyrum</taxon>
    </lineage>
</organism>